<protein>
    <submittedName>
        <fullName evidence="2">DNA-binding protein</fullName>
    </submittedName>
</protein>
<reference evidence="3" key="2">
    <citation type="submission" date="2008-05" db="EMBL/GenBank/DDBJ databases">
        <title>Genome sequence of Clostridium botulinum Ba4 strain 657.</title>
        <authorList>
            <person name="Shrivastava S."/>
            <person name="Brown J.L."/>
            <person name="Bruce D."/>
            <person name="Detter C."/>
            <person name="Munk C."/>
            <person name="Smith L.A."/>
            <person name="Smith T.J."/>
            <person name="Sutton G."/>
            <person name="Brettin T.S."/>
        </authorList>
    </citation>
    <scope>NUCLEOTIDE SEQUENCE [LARGE SCALE GENOMIC DNA]</scope>
    <source>
        <strain evidence="3">657 / Type Ba4</strain>
    </source>
</reference>
<dbReference type="RefSeq" id="WP_003395988.1">
    <property type="nucleotide sequence ID" value="NC_012658.1"/>
</dbReference>
<name>A0A3F2ZS00_CLOB6</name>
<gene>
    <name evidence="2" type="ordered locus">CLJ_B1871</name>
</gene>
<dbReference type="GeneID" id="5185937"/>
<accession>A0A3F2ZS00</accession>
<dbReference type="SUPFAM" id="SSF47413">
    <property type="entry name" value="lambda repressor-like DNA-binding domains"/>
    <property type="match status" value="1"/>
</dbReference>
<dbReference type="Pfam" id="PF01381">
    <property type="entry name" value="HTH_3"/>
    <property type="match status" value="1"/>
</dbReference>
<dbReference type="AlphaFoldDB" id="A0A3F2ZS00"/>
<dbReference type="InterPro" id="IPR001387">
    <property type="entry name" value="Cro/C1-type_HTH"/>
</dbReference>
<dbReference type="EMBL" id="CP001083">
    <property type="protein sequence ID" value="ACQ52842.1"/>
    <property type="molecule type" value="Genomic_DNA"/>
</dbReference>
<dbReference type="SMART" id="SM00530">
    <property type="entry name" value="HTH_XRE"/>
    <property type="match status" value="1"/>
</dbReference>
<dbReference type="InterPro" id="IPR010982">
    <property type="entry name" value="Lambda_DNA-bd_dom_sf"/>
</dbReference>
<dbReference type="CDD" id="cd00093">
    <property type="entry name" value="HTH_XRE"/>
    <property type="match status" value="1"/>
</dbReference>
<sequence>MTVSKTLKYERLKRGMTQKEFAKLLETDRGSIAHYENGRIPLPATLKKFSDKLDVDLAKALMEGDM</sequence>
<evidence type="ECO:0000313" key="3">
    <source>
        <dbReference type="Proteomes" id="UP000002333"/>
    </source>
</evidence>
<reference evidence="2 3" key="1">
    <citation type="journal article" date="2007" name="PLoS ONE">
        <title>Analysis of the neurotoxin complex genes in Clostridium botulinum A1-A4 and B1 strains: BoNT/A3, /Ba4 and /B1 clusters are located within plasmids.</title>
        <authorList>
            <person name="Smith T.J."/>
            <person name="Hill K.K."/>
            <person name="Foley B.T."/>
            <person name="Detter J.C."/>
            <person name="Munk A.C."/>
            <person name="Bruce D.C."/>
            <person name="Doggett N.A."/>
            <person name="Smith L.A."/>
            <person name="Marks J.D."/>
            <person name="Xie G."/>
            <person name="Brettin T.S."/>
        </authorList>
    </citation>
    <scope>NUCLEOTIDE SEQUENCE [LARGE SCALE GENOMIC DNA]</scope>
    <source>
        <strain evidence="3">657 / Type Ba4</strain>
    </source>
</reference>
<dbReference type="Gene3D" id="1.10.260.40">
    <property type="entry name" value="lambda repressor-like DNA-binding domains"/>
    <property type="match status" value="1"/>
</dbReference>
<keyword evidence="2" id="KW-0238">DNA-binding</keyword>
<organism evidence="2 3">
    <name type="scientific">Clostridium botulinum (strain 657 / Type Ba4)</name>
    <dbReference type="NCBI Taxonomy" id="515621"/>
    <lineage>
        <taxon>Bacteria</taxon>
        <taxon>Bacillati</taxon>
        <taxon>Bacillota</taxon>
        <taxon>Clostridia</taxon>
        <taxon>Eubacteriales</taxon>
        <taxon>Clostridiaceae</taxon>
        <taxon>Clostridium</taxon>
    </lineage>
</organism>
<dbReference type="PROSITE" id="PS50943">
    <property type="entry name" value="HTH_CROC1"/>
    <property type="match status" value="1"/>
</dbReference>
<evidence type="ECO:0000313" key="2">
    <source>
        <dbReference type="EMBL" id="ACQ52842.1"/>
    </source>
</evidence>
<evidence type="ECO:0000259" key="1">
    <source>
        <dbReference type="PROSITE" id="PS50943"/>
    </source>
</evidence>
<proteinExistence type="predicted"/>
<dbReference type="Proteomes" id="UP000002333">
    <property type="component" value="Chromosome"/>
</dbReference>
<dbReference type="KEGG" id="cbi:CLJ_B1871"/>
<dbReference type="GO" id="GO:0003677">
    <property type="term" value="F:DNA binding"/>
    <property type="evidence" value="ECO:0007669"/>
    <property type="project" value="UniProtKB-KW"/>
</dbReference>
<feature type="domain" description="HTH cro/C1-type" evidence="1">
    <location>
        <begin position="7"/>
        <end position="60"/>
    </location>
</feature>